<comment type="caution">
    <text evidence="1">The sequence shown here is derived from an EMBL/GenBank/DDBJ whole genome shotgun (WGS) entry which is preliminary data.</text>
</comment>
<evidence type="ECO:0000313" key="2">
    <source>
        <dbReference type="Proteomes" id="UP000246483"/>
    </source>
</evidence>
<dbReference type="Proteomes" id="UP000246483">
    <property type="component" value="Unassembled WGS sequence"/>
</dbReference>
<keyword evidence="2" id="KW-1185">Reference proteome</keyword>
<name>A0A317RAK1_9BURK</name>
<dbReference type="InterPro" id="IPR000600">
    <property type="entry name" value="ROK"/>
</dbReference>
<dbReference type="OrthoDB" id="9810372at2"/>
<gene>
    <name evidence="1" type="ORF">DFR36_106162</name>
</gene>
<dbReference type="InterPro" id="IPR043129">
    <property type="entry name" value="ATPase_NBD"/>
</dbReference>
<organism evidence="1 2">
    <name type="scientific">Melaminivora alkalimesophila</name>
    <dbReference type="NCBI Taxonomy" id="1165852"/>
    <lineage>
        <taxon>Bacteria</taxon>
        <taxon>Pseudomonadati</taxon>
        <taxon>Pseudomonadota</taxon>
        <taxon>Betaproteobacteria</taxon>
        <taxon>Burkholderiales</taxon>
        <taxon>Comamonadaceae</taxon>
        <taxon>Melaminivora</taxon>
    </lineage>
</organism>
<evidence type="ECO:0000313" key="1">
    <source>
        <dbReference type="EMBL" id="PWW45672.1"/>
    </source>
</evidence>
<keyword evidence="1" id="KW-0418">Kinase</keyword>
<proteinExistence type="predicted"/>
<dbReference type="Gene3D" id="3.30.420.40">
    <property type="match status" value="2"/>
</dbReference>
<dbReference type="AlphaFoldDB" id="A0A317RAK1"/>
<keyword evidence="1" id="KW-0808">Transferase</keyword>
<dbReference type="SUPFAM" id="SSF53067">
    <property type="entry name" value="Actin-like ATPase domain"/>
    <property type="match status" value="1"/>
</dbReference>
<dbReference type="Pfam" id="PF00480">
    <property type="entry name" value="ROK"/>
    <property type="match status" value="1"/>
</dbReference>
<sequence length="332" mass="33667">MMEPMPEHSSPAARLHAGVDIGGTKVAVCLARMAPGARLPQILDRLSEPTAKTGPPEALAQQVLRLLDAICERQGLARAGLGAVGVASCGPFVRRAGGIEVANPNICGALAGAATALPNRWTQVPLQAPLAAALGPGVRLRIANDAVAALVAERCWGALAGSADCAYVTWSTGVGVGLCVDGRVLAGKNGNAGHAGHSFVADLAGEAPLCGCGNRGDVESQVAGGALAARLGVDAPALLVAAQQGDARALAEVRALCGLMGRLLYNLVATLDLARISLGGSVFLHHQALLLPLLRAELQRHFPALTRGVELLPAGLGHQVGDYAALALLAQD</sequence>
<accession>A0A317RAK1</accession>
<dbReference type="PANTHER" id="PTHR18964">
    <property type="entry name" value="ROK (REPRESSOR, ORF, KINASE) FAMILY"/>
    <property type="match status" value="1"/>
</dbReference>
<dbReference type="EMBL" id="QGUB01000006">
    <property type="protein sequence ID" value="PWW45672.1"/>
    <property type="molecule type" value="Genomic_DNA"/>
</dbReference>
<reference evidence="1 2" key="1">
    <citation type="submission" date="2018-05" db="EMBL/GenBank/DDBJ databases">
        <title>Genomic Encyclopedia of Type Strains, Phase IV (KMG-IV): sequencing the most valuable type-strain genomes for metagenomic binning, comparative biology and taxonomic classification.</title>
        <authorList>
            <person name="Goeker M."/>
        </authorList>
    </citation>
    <scope>NUCLEOTIDE SEQUENCE [LARGE SCALE GENOMIC DNA]</scope>
    <source>
        <strain evidence="1 2">DSM 26006</strain>
    </source>
</reference>
<dbReference type="PANTHER" id="PTHR18964:SF169">
    <property type="entry name" value="N-ACETYLMANNOSAMINE KINASE"/>
    <property type="match status" value="1"/>
</dbReference>
<dbReference type="GO" id="GO:0016301">
    <property type="term" value="F:kinase activity"/>
    <property type="evidence" value="ECO:0007669"/>
    <property type="project" value="UniProtKB-KW"/>
</dbReference>
<protein>
    <submittedName>
        <fullName evidence="1">Glucokinase</fullName>
    </submittedName>
</protein>